<organism evidence="1 2">
    <name type="scientific">Phytohabitans houttuyneae</name>
    <dbReference type="NCBI Taxonomy" id="1076126"/>
    <lineage>
        <taxon>Bacteria</taxon>
        <taxon>Bacillati</taxon>
        <taxon>Actinomycetota</taxon>
        <taxon>Actinomycetes</taxon>
        <taxon>Micromonosporales</taxon>
        <taxon>Micromonosporaceae</taxon>
    </lineage>
</organism>
<protein>
    <recommendedName>
        <fullName evidence="3">Peptidase S1 domain-containing protein</fullName>
    </recommendedName>
</protein>
<reference evidence="1 2" key="2">
    <citation type="submission" date="2020-03" db="EMBL/GenBank/DDBJ databases">
        <authorList>
            <person name="Ichikawa N."/>
            <person name="Kimura A."/>
            <person name="Kitahashi Y."/>
            <person name="Uohara A."/>
        </authorList>
    </citation>
    <scope>NUCLEOTIDE SEQUENCE [LARGE SCALE GENOMIC DNA]</scope>
    <source>
        <strain evidence="1 2">NBRC 108639</strain>
    </source>
</reference>
<evidence type="ECO:0000313" key="1">
    <source>
        <dbReference type="EMBL" id="GFJ83863.1"/>
    </source>
</evidence>
<evidence type="ECO:0000313" key="2">
    <source>
        <dbReference type="Proteomes" id="UP000482800"/>
    </source>
</evidence>
<dbReference type="Gene3D" id="2.40.10.10">
    <property type="entry name" value="Trypsin-like serine proteases"/>
    <property type="match status" value="1"/>
</dbReference>
<dbReference type="EMBL" id="BLPF01000003">
    <property type="protein sequence ID" value="GFJ83863.1"/>
    <property type="molecule type" value="Genomic_DNA"/>
</dbReference>
<comment type="caution">
    <text evidence="1">The sequence shown here is derived from an EMBL/GenBank/DDBJ whole genome shotgun (WGS) entry which is preliminary data.</text>
</comment>
<evidence type="ECO:0008006" key="3">
    <source>
        <dbReference type="Google" id="ProtNLM"/>
    </source>
</evidence>
<sequence length="118" mass="12072">MGAADLQRFRNARASLPSVIVLKERDDRSLVPDVCVSRLSCTTPCAAASSCGRPTAGDHQCSLGFTARAGDGSRWAVTAGHCGAILRAGDGVCLSAWHSDAINCGTIVTASAPAACPR</sequence>
<proteinExistence type="predicted"/>
<gene>
    <name evidence="1" type="ORF">Phou_080430</name>
</gene>
<reference evidence="1 2" key="1">
    <citation type="submission" date="2020-03" db="EMBL/GenBank/DDBJ databases">
        <title>Whole genome shotgun sequence of Phytohabitans houttuyneae NBRC 108639.</title>
        <authorList>
            <person name="Komaki H."/>
            <person name="Tamura T."/>
        </authorList>
    </citation>
    <scope>NUCLEOTIDE SEQUENCE [LARGE SCALE GENOMIC DNA]</scope>
    <source>
        <strain evidence="1 2">NBRC 108639</strain>
    </source>
</reference>
<dbReference type="AlphaFoldDB" id="A0A6V8KF62"/>
<dbReference type="Proteomes" id="UP000482800">
    <property type="component" value="Unassembled WGS sequence"/>
</dbReference>
<dbReference type="InterPro" id="IPR043504">
    <property type="entry name" value="Peptidase_S1_PA_chymotrypsin"/>
</dbReference>
<accession>A0A6V8KF62</accession>
<keyword evidence="2" id="KW-1185">Reference proteome</keyword>
<name>A0A6V8KF62_9ACTN</name>